<comment type="caution">
    <text evidence="1">The sequence shown here is derived from an EMBL/GenBank/DDBJ whole genome shotgun (WGS) entry which is preliminary data.</text>
</comment>
<gene>
    <name evidence="1" type="ORF">CLOTH_20210</name>
</gene>
<dbReference type="OrthoDB" id="2111604at2"/>
<evidence type="ECO:0000313" key="2">
    <source>
        <dbReference type="Proteomes" id="UP000190140"/>
    </source>
</evidence>
<dbReference type="InterPro" id="IPR053154">
    <property type="entry name" value="c-di-AMP_regulator"/>
</dbReference>
<dbReference type="InterPro" id="IPR012505">
    <property type="entry name" value="YbbR"/>
</dbReference>
<reference evidence="1 2" key="1">
    <citation type="submission" date="2017-03" db="EMBL/GenBank/DDBJ databases">
        <title>Genome sequence of Clostridium thermoalcaliphilum DSM 7309.</title>
        <authorList>
            <person name="Poehlein A."/>
            <person name="Daniel R."/>
        </authorList>
    </citation>
    <scope>NUCLEOTIDE SEQUENCE [LARGE SCALE GENOMIC DNA]</scope>
    <source>
        <strain evidence="1 2">DSM 7309</strain>
    </source>
</reference>
<dbReference type="AlphaFoldDB" id="A0A1V4I3W6"/>
<organism evidence="1 2">
    <name type="scientific">Alkalithermobacter paradoxus</name>
    <dbReference type="NCBI Taxonomy" id="29349"/>
    <lineage>
        <taxon>Bacteria</taxon>
        <taxon>Bacillati</taxon>
        <taxon>Bacillota</taxon>
        <taxon>Clostridia</taxon>
        <taxon>Peptostreptococcales</taxon>
        <taxon>Tepidibacteraceae</taxon>
        <taxon>Alkalithermobacter</taxon>
    </lineage>
</organism>
<sequence>MINIFKNNLKIKIISIFFAFFMWVYVMAEADPILIRDFNDIPITITNLEQLKDNGMTIDHNTRLRSNVILRARRSLLKDITRDVIKVYGTIKNPQLGENKIDLRIELPNNIEYTIIPDKLTVIVEENVVLRKEIEVQTKGTPKEGVKVSDINLNPKSTWIEGPKSIVSKVDKLICKLNLENKEHSFNVRAEIIPIDQQGNTVEGVYLRDRYTYVNLNVLNSKRVPIKVDMNDISDKGYKLLSYNLDNKMVTIYGNKRDLDNIDAIYTEKVDISNLKESTKKFVNLIIPENIDTTIKSVGIDFKVSKIISKEFYIPKSRINFNNNIQNLDISKNNLPDEIRVKVVYLEEFDSKLKEEDIQIFVNMQEVDPEHLKYELKYYIPYPVEYVDIMPKFVEIYR</sequence>
<proteinExistence type="predicted"/>
<dbReference type="Gene3D" id="2.170.120.30">
    <property type="match status" value="2"/>
</dbReference>
<dbReference type="Proteomes" id="UP000190140">
    <property type="component" value="Unassembled WGS sequence"/>
</dbReference>
<dbReference type="STRING" id="29349.CLOTH_20210"/>
<dbReference type="RefSeq" id="WP_079413648.1">
    <property type="nucleotide sequence ID" value="NZ_MZGW01000014.1"/>
</dbReference>
<dbReference type="EMBL" id="MZGW01000014">
    <property type="protein sequence ID" value="OPJ54681.1"/>
    <property type="molecule type" value="Genomic_DNA"/>
</dbReference>
<dbReference type="PANTHER" id="PTHR37804:SF1">
    <property type="entry name" value="CDAA REGULATORY PROTEIN CDAR"/>
    <property type="match status" value="1"/>
</dbReference>
<evidence type="ECO:0000313" key="1">
    <source>
        <dbReference type="EMBL" id="OPJ54681.1"/>
    </source>
</evidence>
<protein>
    <submittedName>
        <fullName evidence="1">YbbR-like protein</fullName>
    </submittedName>
</protein>
<name>A0A1V4I3W6_9FIRM</name>
<dbReference type="PANTHER" id="PTHR37804">
    <property type="entry name" value="CDAA REGULATORY PROTEIN CDAR"/>
    <property type="match status" value="1"/>
</dbReference>
<accession>A0A1V4I3W6</accession>
<dbReference type="Gene3D" id="2.170.120.40">
    <property type="entry name" value="YbbR-like domain"/>
    <property type="match status" value="2"/>
</dbReference>
<keyword evidence="2" id="KW-1185">Reference proteome</keyword>
<dbReference type="Pfam" id="PF07949">
    <property type="entry name" value="YbbR"/>
    <property type="match status" value="2"/>
</dbReference>